<keyword evidence="4" id="KW-1185">Reference proteome</keyword>
<feature type="domain" description="RING-type" evidence="2">
    <location>
        <begin position="209"/>
        <end position="249"/>
    </location>
</feature>
<reference evidence="3 4" key="1">
    <citation type="submission" date="2016-11" db="EMBL/GenBank/DDBJ databases">
        <title>The macronuclear genome of Stentor coeruleus: a giant cell with tiny introns.</title>
        <authorList>
            <person name="Slabodnick M."/>
            <person name="Ruby J.G."/>
            <person name="Reiff S.B."/>
            <person name="Swart E.C."/>
            <person name="Gosai S."/>
            <person name="Prabakaran S."/>
            <person name="Witkowska E."/>
            <person name="Larue G.E."/>
            <person name="Fisher S."/>
            <person name="Freeman R.M."/>
            <person name="Gunawardena J."/>
            <person name="Chu W."/>
            <person name="Stover N.A."/>
            <person name="Gregory B.D."/>
            <person name="Nowacki M."/>
            <person name="Derisi J."/>
            <person name="Roy S.W."/>
            <person name="Marshall W.F."/>
            <person name="Sood P."/>
        </authorList>
    </citation>
    <scope>NUCLEOTIDE SEQUENCE [LARGE SCALE GENOMIC DNA]</scope>
    <source>
        <strain evidence="3">WM001</strain>
    </source>
</reference>
<dbReference type="PANTHER" id="PTHR22996:SF0">
    <property type="entry name" value="RE60872P-RELATED"/>
    <property type="match status" value="1"/>
</dbReference>
<dbReference type="Pfam" id="PF13920">
    <property type="entry name" value="zf-C3HC4_3"/>
    <property type="match status" value="1"/>
</dbReference>
<keyword evidence="1" id="KW-0862">Zinc</keyword>
<dbReference type="EMBL" id="MPUH01000046">
    <property type="protein sequence ID" value="OMJ93238.1"/>
    <property type="molecule type" value="Genomic_DNA"/>
</dbReference>
<dbReference type="InterPro" id="IPR013083">
    <property type="entry name" value="Znf_RING/FYVE/PHD"/>
</dbReference>
<gene>
    <name evidence="3" type="ORF">SteCoe_3816</name>
</gene>
<keyword evidence="1" id="KW-0863">Zinc-finger</keyword>
<dbReference type="GO" id="GO:0005737">
    <property type="term" value="C:cytoplasm"/>
    <property type="evidence" value="ECO:0007669"/>
    <property type="project" value="TreeGrafter"/>
</dbReference>
<dbReference type="InterPro" id="IPR045194">
    <property type="entry name" value="MGRN1/RNF157-like"/>
</dbReference>
<evidence type="ECO:0000313" key="4">
    <source>
        <dbReference type="Proteomes" id="UP000187209"/>
    </source>
</evidence>
<dbReference type="AlphaFoldDB" id="A0A1R2CW50"/>
<accession>A0A1R2CW50</accession>
<dbReference type="OrthoDB" id="311952at2759"/>
<keyword evidence="1" id="KW-0479">Metal-binding</keyword>
<evidence type="ECO:0000313" key="3">
    <source>
        <dbReference type="EMBL" id="OMJ93238.1"/>
    </source>
</evidence>
<evidence type="ECO:0000256" key="1">
    <source>
        <dbReference type="PROSITE-ProRule" id="PRU00175"/>
    </source>
</evidence>
<dbReference type="InterPro" id="IPR001841">
    <property type="entry name" value="Znf_RING"/>
</dbReference>
<sequence>MGNRPVIEIEVQEMVPTNERRQSSAPLVLVEEDKAQMPRTTPVPHIKTSCHLITDSFVLKDSNIFSFIFDSLTDCKIIITPKVSASESQNPENYTKTFLTKPGLNQEFCGWPLDFSLPKTDLSLETSSITTQNDIYTSINSINLITRELKIVLECQKPYFHCETSIVIFRKNQDSYIGEVKIQKLLYKGKNYILKELFGDNQQDDKLECAVCLCNKRDTVIIPCYHLCLCASCGNMLRVQSYKKCPMCRCEAEALLKISSE</sequence>
<dbReference type="GO" id="GO:0016567">
    <property type="term" value="P:protein ubiquitination"/>
    <property type="evidence" value="ECO:0007669"/>
    <property type="project" value="TreeGrafter"/>
</dbReference>
<dbReference type="PROSITE" id="PS50089">
    <property type="entry name" value="ZF_RING_2"/>
    <property type="match status" value="1"/>
</dbReference>
<dbReference type="SUPFAM" id="SSF57850">
    <property type="entry name" value="RING/U-box"/>
    <property type="match status" value="1"/>
</dbReference>
<proteinExistence type="predicted"/>
<dbReference type="GO" id="GO:0008270">
    <property type="term" value="F:zinc ion binding"/>
    <property type="evidence" value="ECO:0007669"/>
    <property type="project" value="UniProtKB-KW"/>
</dbReference>
<comment type="caution">
    <text evidence="3">The sequence shown here is derived from an EMBL/GenBank/DDBJ whole genome shotgun (WGS) entry which is preliminary data.</text>
</comment>
<dbReference type="Gene3D" id="3.30.40.10">
    <property type="entry name" value="Zinc/RING finger domain, C3HC4 (zinc finger)"/>
    <property type="match status" value="1"/>
</dbReference>
<dbReference type="PANTHER" id="PTHR22996">
    <property type="entry name" value="MAHOGUNIN"/>
    <property type="match status" value="1"/>
</dbReference>
<organism evidence="3 4">
    <name type="scientific">Stentor coeruleus</name>
    <dbReference type="NCBI Taxonomy" id="5963"/>
    <lineage>
        <taxon>Eukaryota</taxon>
        <taxon>Sar</taxon>
        <taxon>Alveolata</taxon>
        <taxon>Ciliophora</taxon>
        <taxon>Postciliodesmatophora</taxon>
        <taxon>Heterotrichea</taxon>
        <taxon>Heterotrichida</taxon>
        <taxon>Stentoridae</taxon>
        <taxon>Stentor</taxon>
    </lineage>
</organism>
<name>A0A1R2CW50_9CILI</name>
<evidence type="ECO:0000259" key="2">
    <source>
        <dbReference type="PROSITE" id="PS50089"/>
    </source>
</evidence>
<dbReference type="Proteomes" id="UP000187209">
    <property type="component" value="Unassembled WGS sequence"/>
</dbReference>
<protein>
    <recommendedName>
        <fullName evidence="2">RING-type domain-containing protein</fullName>
    </recommendedName>
</protein>
<dbReference type="GO" id="GO:0061630">
    <property type="term" value="F:ubiquitin protein ligase activity"/>
    <property type="evidence" value="ECO:0007669"/>
    <property type="project" value="UniProtKB-EC"/>
</dbReference>